<organism evidence="1 2">
    <name type="scientific">Vibrio ouci</name>
    <dbReference type="NCBI Taxonomy" id="2499078"/>
    <lineage>
        <taxon>Bacteria</taxon>
        <taxon>Pseudomonadati</taxon>
        <taxon>Pseudomonadota</taxon>
        <taxon>Gammaproteobacteria</taxon>
        <taxon>Vibrionales</taxon>
        <taxon>Vibrionaceae</taxon>
        <taxon>Vibrio</taxon>
    </lineage>
</organism>
<comment type="caution">
    <text evidence="1">The sequence shown here is derived from an EMBL/GenBank/DDBJ whole genome shotgun (WGS) entry which is preliminary data.</text>
</comment>
<dbReference type="AlphaFoldDB" id="A0A4Y8WBT1"/>
<dbReference type="RefSeq" id="WP_053440391.1">
    <property type="nucleotide sequence ID" value="NZ_SATR01000046.1"/>
</dbReference>
<dbReference type="Proteomes" id="UP000297753">
    <property type="component" value="Unassembled WGS sequence"/>
</dbReference>
<name>A0A4Y8WBT1_9VIBR</name>
<dbReference type="OrthoDB" id="5878860at2"/>
<evidence type="ECO:0000313" key="2">
    <source>
        <dbReference type="Proteomes" id="UP000297753"/>
    </source>
</evidence>
<keyword evidence="2" id="KW-1185">Reference proteome</keyword>
<gene>
    <name evidence="1" type="ORF">ELS82_20495</name>
</gene>
<dbReference type="EMBL" id="SATR01000046">
    <property type="protein sequence ID" value="TFH89741.1"/>
    <property type="molecule type" value="Genomic_DNA"/>
</dbReference>
<reference evidence="1 2" key="1">
    <citation type="submission" date="2019-01" db="EMBL/GenBank/DDBJ databases">
        <title>Vibrio BEI176 sp. nov, a marine bacterium isolated from China: eastern marignal seas.</title>
        <authorList>
            <person name="Li B."/>
        </authorList>
    </citation>
    <scope>NUCLEOTIDE SEQUENCE [LARGE SCALE GENOMIC DNA]</scope>
    <source>
        <strain evidence="1 2">BEI176</strain>
    </source>
</reference>
<accession>A0A4Y8WBT1</accession>
<evidence type="ECO:0000313" key="1">
    <source>
        <dbReference type="EMBL" id="TFH89741.1"/>
    </source>
</evidence>
<sequence length="63" mass="7164">MDKLFKSAIKSSKRTPVTTLFVQNGFKIAMTDFDDVVFEKDDIKVNAHFDLNSNLKSVMVLPK</sequence>
<protein>
    <submittedName>
        <fullName evidence="1">Uncharacterized protein</fullName>
    </submittedName>
</protein>
<proteinExistence type="predicted"/>